<dbReference type="PANTHER" id="PTHR46558:SF14">
    <property type="entry name" value="HTH-TYPE TRANSCRIPTIONAL REGULATOR ANSR"/>
    <property type="match status" value="1"/>
</dbReference>
<dbReference type="Proteomes" id="UP000515847">
    <property type="component" value="Chromosome"/>
</dbReference>
<dbReference type="RefSeq" id="WP_034423623.1">
    <property type="nucleotide sequence ID" value="NZ_CP045798.1"/>
</dbReference>
<dbReference type="SMART" id="SM00530">
    <property type="entry name" value="HTH_XRE"/>
    <property type="match status" value="1"/>
</dbReference>
<dbReference type="KEGG" id="tfr:BR63_05820"/>
<dbReference type="EMBL" id="CP045798">
    <property type="protein sequence ID" value="QNB45876.1"/>
    <property type="molecule type" value="Genomic_DNA"/>
</dbReference>
<sequence>MPSFGERLSELRKEKGLSQQELADLFEVSKSAIAMYETDRREPDNETLKKFATFFDVSTDYLLGRTDERRPAEQIIEDVLPITDPLLDDLLKKVPDLTDEEKESLAEHMQFALKIIEKERQKRAQQKKDGE</sequence>
<dbReference type="PANTHER" id="PTHR46558">
    <property type="entry name" value="TRACRIPTIONAL REGULATORY PROTEIN-RELATED-RELATED"/>
    <property type="match status" value="1"/>
</dbReference>
<dbReference type="Pfam" id="PF01381">
    <property type="entry name" value="HTH_3"/>
    <property type="match status" value="1"/>
</dbReference>
<accession>A0A7G6E1C2</accession>
<feature type="domain" description="HTH cro/C1-type" evidence="2">
    <location>
        <begin position="8"/>
        <end position="62"/>
    </location>
</feature>
<keyword evidence="1" id="KW-0238">DNA-binding</keyword>
<dbReference type="InterPro" id="IPR010982">
    <property type="entry name" value="Lambda_DNA-bd_dom_sf"/>
</dbReference>
<organism evidence="3 4">
    <name type="scientific">Thermanaerosceptrum fracticalcis</name>
    <dbReference type="NCBI Taxonomy" id="1712410"/>
    <lineage>
        <taxon>Bacteria</taxon>
        <taxon>Bacillati</taxon>
        <taxon>Bacillota</taxon>
        <taxon>Clostridia</taxon>
        <taxon>Eubacteriales</taxon>
        <taxon>Peptococcaceae</taxon>
        <taxon>Thermanaerosceptrum</taxon>
    </lineage>
</organism>
<dbReference type="CDD" id="cd00093">
    <property type="entry name" value="HTH_XRE"/>
    <property type="match status" value="1"/>
</dbReference>
<dbReference type="PROSITE" id="PS50943">
    <property type="entry name" value="HTH_CROC1"/>
    <property type="match status" value="1"/>
</dbReference>
<dbReference type="Gene3D" id="1.10.260.40">
    <property type="entry name" value="lambda repressor-like DNA-binding domains"/>
    <property type="match status" value="1"/>
</dbReference>
<proteinExistence type="predicted"/>
<evidence type="ECO:0000259" key="2">
    <source>
        <dbReference type="PROSITE" id="PS50943"/>
    </source>
</evidence>
<dbReference type="AlphaFoldDB" id="A0A7G6E1C2"/>
<keyword evidence="4" id="KW-1185">Reference proteome</keyword>
<dbReference type="SUPFAM" id="SSF47413">
    <property type="entry name" value="lambda repressor-like DNA-binding domains"/>
    <property type="match status" value="1"/>
</dbReference>
<gene>
    <name evidence="3" type="ORF">BR63_05820</name>
</gene>
<reference evidence="3 4" key="1">
    <citation type="journal article" date="2019" name="Front. Microbiol.">
        <title>Thermoanaerosceptrum fracticalcis gen. nov. sp. nov., a Novel Fumarate-Fermenting Microorganism From a Deep Fractured Carbonate Aquifer of the US Great Basin.</title>
        <authorList>
            <person name="Hamilton-Brehm S.D."/>
            <person name="Stewart L.E."/>
            <person name="Zavarin M."/>
            <person name="Caldwell M."/>
            <person name="Lawson P.A."/>
            <person name="Onstott T.C."/>
            <person name="Grzymski J."/>
            <person name="Neveux I."/>
            <person name="Lollar B.S."/>
            <person name="Russell C.E."/>
            <person name="Moser D.P."/>
        </authorList>
    </citation>
    <scope>NUCLEOTIDE SEQUENCE [LARGE SCALE GENOMIC DNA]</scope>
    <source>
        <strain evidence="3 4">DRI-13</strain>
    </source>
</reference>
<evidence type="ECO:0000256" key="1">
    <source>
        <dbReference type="ARBA" id="ARBA00023125"/>
    </source>
</evidence>
<dbReference type="OrthoDB" id="1786861at2"/>
<dbReference type="InterPro" id="IPR001387">
    <property type="entry name" value="Cro/C1-type_HTH"/>
</dbReference>
<name>A0A7G6E1C2_THEFR</name>
<evidence type="ECO:0000313" key="3">
    <source>
        <dbReference type="EMBL" id="QNB45876.1"/>
    </source>
</evidence>
<protein>
    <submittedName>
        <fullName evidence="3">Helix-turn-helix domain-containing protein</fullName>
    </submittedName>
</protein>
<evidence type="ECO:0000313" key="4">
    <source>
        <dbReference type="Proteomes" id="UP000515847"/>
    </source>
</evidence>
<dbReference type="GO" id="GO:0003677">
    <property type="term" value="F:DNA binding"/>
    <property type="evidence" value="ECO:0007669"/>
    <property type="project" value="UniProtKB-KW"/>
</dbReference>